<dbReference type="PANTHER" id="PTHR43060">
    <property type="entry name" value="3-HYDROXYISOBUTYRATE DEHYDROGENASE-LIKE 1, MITOCHONDRIAL-RELATED"/>
    <property type="match status" value="1"/>
</dbReference>
<dbReference type="PROSITE" id="PS00895">
    <property type="entry name" value="3_HYDROXYISOBUT_DH"/>
    <property type="match status" value="1"/>
</dbReference>
<dbReference type="InterPro" id="IPR029154">
    <property type="entry name" value="HIBADH-like_NADP-bd"/>
</dbReference>
<dbReference type="SUPFAM" id="SSF48179">
    <property type="entry name" value="6-phosphogluconate dehydrogenase C-terminal domain-like"/>
    <property type="match status" value="1"/>
</dbReference>
<keyword evidence="2" id="KW-0560">Oxidoreductase</keyword>
<accession>A0ABN3KM07</accession>
<evidence type="ECO:0000256" key="2">
    <source>
        <dbReference type="ARBA" id="ARBA00023002"/>
    </source>
</evidence>
<dbReference type="InterPro" id="IPR002204">
    <property type="entry name" value="3-OH-isobutyrate_DH-rel_CS"/>
</dbReference>
<gene>
    <name evidence="6" type="ORF">GCM10010191_95280</name>
</gene>
<dbReference type="NCBIfam" id="TIGR01505">
    <property type="entry name" value="tartro_sem_red"/>
    <property type="match status" value="1"/>
</dbReference>
<dbReference type="EMBL" id="BAAARW010000050">
    <property type="protein sequence ID" value="GAA2459869.1"/>
    <property type="molecule type" value="Genomic_DNA"/>
</dbReference>
<organism evidence="6 7">
    <name type="scientific">Actinomadura vinacea</name>
    <dbReference type="NCBI Taxonomy" id="115336"/>
    <lineage>
        <taxon>Bacteria</taxon>
        <taxon>Bacillati</taxon>
        <taxon>Actinomycetota</taxon>
        <taxon>Actinomycetes</taxon>
        <taxon>Streptosporangiales</taxon>
        <taxon>Thermomonosporaceae</taxon>
        <taxon>Actinomadura</taxon>
    </lineage>
</organism>
<dbReference type="InterPro" id="IPR015815">
    <property type="entry name" value="HIBADH-related"/>
</dbReference>
<dbReference type="InterPro" id="IPR008927">
    <property type="entry name" value="6-PGluconate_DH-like_C_sf"/>
</dbReference>
<dbReference type="Gene3D" id="3.40.50.720">
    <property type="entry name" value="NAD(P)-binding Rossmann-like Domain"/>
    <property type="match status" value="1"/>
</dbReference>
<dbReference type="SUPFAM" id="SSF51735">
    <property type="entry name" value="NAD(P)-binding Rossmann-fold domains"/>
    <property type="match status" value="1"/>
</dbReference>
<evidence type="ECO:0000313" key="6">
    <source>
        <dbReference type="EMBL" id="GAA2459869.1"/>
    </source>
</evidence>
<proteinExistence type="inferred from homology"/>
<keyword evidence="7" id="KW-1185">Reference proteome</keyword>
<evidence type="ECO:0000313" key="7">
    <source>
        <dbReference type="Proteomes" id="UP001501231"/>
    </source>
</evidence>
<comment type="caution">
    <text evidence="6">The sequence shown here is derived from an EMBL/GenBank/DDBJ whole genome shotgun (WGS) entry which is preliminary data.</text>
</comment>
<dbReference type="PIRSF" id="PIRSF000103">
    <property type="entry name" value="HIBADH"/>
    <property type="match status" value="1"/>
</dbReference>
<evidence type="ECO:0000259" key="4">
    <source>
        <dbReference type="Pfam" id="PF03446"/>
    </source>
</evidence>
<dbReference type="InterPro" id="IPR036291">
    <property type="entry name" value="NAD(P)-bd_dom_sf"/>
</dbReference>
<feature type="domain" description="6-phosphogluconate dehydrogenase NADP-binding" evidence="4">
    <location>
        <begin position="3"/>
        <end position="162"/>
    </location>
</feature>
<dbReference type="Pfam" id="PF03446">
    <property type="entry name" value="NAD_binding_2"/>
    <property type="match status" value="1"/>
</dbReference>
<evidence type="ECO:0000256" key="1">
    <source>
        <dbReference type="ARBA" id="ARBA00009080"/>
    </source>
</evidence>
<comment type="similarity">
    <text evidence="1">Belongs to the HIBADH-related family.</text>
</comment>
<dbReference type="Pfam" id="PF14833">
    <property type="entry name" value="NAD_binding_11"/>
    <property type="match status" value="1"/>
</dbReference>
<evidence type="ECO:0000259" key="5">
    <source>
        <dbReference type="Pfam" id="PF14833"/>
    </source>
</evidence>
<dbReference type="PANTHER" id="PTHR43060:SF15">
    <property type="entry name" value="3-HYDROXYISOBUTYRATE DEHYDROGENASE-LIKE 1, MITOCHONDRIAL-RELATED"/>
    <property type="match status" value="1"/>
</dbReference>
<protein>
    <submittedName>
        <fullName evidence="6">2-hydroxy-3-oxopropionate reductase</fullName>
    </submittedName>
</protein>
<dbReference type="InterPro" id="IPR006115">
    <property type="entry name" value="6PGDH_NADP-bd"/>
</dbReference>
<feature type="domain" description="3-hydroxyisobutyrate dehydrogenase-like NAD-binding" evidence="5">
    <location>
        <begin position="165"/>
        <end position="282"/>
    </location>
</feature>
<reference evidence="6 7" key="1">
    <citation type="journal article" date="2019" name="Int. J. Syst. Evol. Microbiol.">
        <title>The Global Catalogue of Microorganisms (GCM) 10K type strain sequencing project: providing services to taxonomists for standard genome sequencing and annotation.</title>
        <authorList>
            <consortium name="The Broad Institute Genomics Platform"/>
            <consortium name="The Broad Institute Genome Sequencing Center for Infectious Disease"/>
            <person name="Wu L."/>
            <person name="Ma J."/>
        </authorList>
    </citation>
    <scope>NUCLEOTIDE SEQUENCE [LARGE SCALE GENOMIC DNA]</scope>
    <source>
        <strain evidence="6 7">JCM 3325</strain>
    </source>
</reference>
<sequence>MTTIGFIGLGVMGAPMAANLLDAGFHVTGYNRSPEKARPLAEKGGRVAGSVAEAVAGADVVITMLPDSPDVEAAVLGEGGVLDSARPGTLLIDTSTIRPDVSRAVAAAAAERAVRALDAPVSGGEAGATEGTLSIMVRGEAGDFAAAASVFDAVGSTVVHVGPSGAGQTVKAANQLIVAGHLELLAEALVFLDAHGVDLPSAITVLGGGLAGSTVLARKAPGMLARRFAPGFRVDLHHKDLGIVLDAARAAGVAVPLASHVADLIASLRAQGAGSLDHSALLLQAERLSGRHNELAERTPE</sequence>
<keyword evidence="3" id="KW-0520">NAD</keyword>
<dbReference type="InterPro" id="IPR013328">
    <property type="entry name" value="6PGD_dom2"/>
</dbReference>
<dbReference type="Proteomes" id="UP001501231">
    <property type="component" value="Unassembled WGS sequence"/>
</dbReference>
<dbReference type="InterPro" id="IPR006398">
    <property type="entry name" value="Tartro_sem_red"/>
</dbReference>
<name>A0ABN3KM07_9ACTN</name>
<evidence type="ECO:0000256" key="3">
    <source>
        <dbReference type="ARBA" id="ARBA00023027"/>
    </source>
</evidence>
<dbReference type="Gene3D" id="1.10.1040.10">
    <property type="entry name" value="N-(1-d-carboxylethyl)-l-norvaline Dehydrogenase, domain 2"/>
    <property type="match status" value="1"/>
</dbReference>
<dbReference type="RefSeq" id="WP_344598744.1">
    <property type="nucleotide sequence ID" value="NZ_BAAARW010000050.1"/>
</dbReference>